<proteinExistence type="predicted"/>
<evidence type="ECO:0000313" key="1">
    <source>
        <dbReference type="EMBL" id="JAH42003.1"/>
    </source>
</evidence>
<organism evidence="1">
    <name type="scientific">Anguilla anguilla</name>
    <name type="common">European freshwater eel</name>
    <name type="synonym">Muraena anguilla</name>
    <dbReference type="NCBI Taxonomy" id="7936"/>
    <lineage>
        <taxon>Eukaryota</taxon>
        <taxon>Metazoa</taxon>
        <taxon>Chordata</taxon>
        <taxon>Craniata</taxon>
        <taxon>Vertebrata</taxon>
        <taxon>Euteleostomi</taxon>
        <taxon>Actinopterygii</taxon>
        <taxon>Neopterygii</taxon>
        <taxon>Teleostei</taxon>
        <taxon>Anguilliformes</taxon>
        <taxon>Anguillidae</taxon>
        <taxon>Anguilla</taxon>
    </lineage>
</organism>
<dbReference type="EMBL" id="GBXM01066574">
    <property type="protein sequence ID" value="JAH42003.1"/>
    <property type="molecule type" value="Transcribed_RNA"/>
</dbReference>
<dbReference type="AlphaFoldDB" id="A0A0E9SNA7"/>
<sequence length="35" mass="3897">MNDSSLTESFIACLSGRGMCNWLPKTSTSQKRIPH</sequence>
<reference evidence="1" key="2">
    <citation type="journal article" date="2015" name="Fish Shellfish Immunol.">
        <title>Early steps in the European eel (Anguilla anguilla)-Vibrio vulnificus interaction in the gills: Role of the RtxA13 toxin.</title>
        <authorList>
            <person name="Callol A."/>
            <person name="Pajuelo D."/>
            <person name="Ebbesson L."/>
            <person name="Teles M."/>
            <person name="MacKenzie S."/>
            <person name="Amaro C."/>
        </authorList>
    </citation>
    <scope>NUCLEOTIDE SEQUENCE</scope>
</reference>
<reference evidence="1" key="1">
    <citation type="submission" date="2014-11" db="EMBL/GenBank/DDBJ databases">
        <authorList>
            <person name="Amaro Gonzalez C."/>
        </authorList>
    </citation>
    <scope>NUCLEOTIDE SEQUENCE</scope>
</reference>
<accession>A0A0E9SNA7</accession>
<protein>
    <submittedName>
        <fullName evidence="1">Uncharacterized protein</fullName>
    </submittedName>
</protein>
<name>A0A0E9SNA7_ANGAN</name>